<name>A0A0F9RPQ4_9ZZZZ</name>
<gene>
    <name evidence="1" type="ORF">LCGC14_0619640</name>
</gene>
<feature type="non-terminal residue" evidence="1">
    <location>
        <position position="526"/>
    </location>
</feature>
<organism evidence="1">
    <name type="scientific">marine sediment metagenome</name>
    <dbReference type="NCBI Taxonomy" id="412755"/>
    <lineage>
        <taxon>unclassified sequences</taxon>
        <taxon>metagenomes</taxon>
        <taxon>ecological metagenomes</taxon>
    </lineage>
</organism>
<dbReference type="AlphaFoldDB" id="A0A0F9RPQ4"/>
<proteinExistence type="predicted"/>
<dbReference type="Pfam" id="PF16510">
    <property type="entry name" value="P22_portal"/>
    <property type="match status" value="1"/>
</dbReference>
<evidence type="ECO:0000313" key="1">
    <source>
        <dbReference type="EMBL" id="KKN51787.1"/>
    </source>
</evidence>
<comment type="caution">
    <text evidence="1">The sequence shown here is derived from an EMBL/GenBank/DDBJ whole genome shotgun (WGS) entry which is preliminary data.</text>
</comment>
<dbReference type="EMBL" id="LAZR01001049">
    <property type="protein sequence ID" value="KKN51787.1"/>
    <property type="molecule type" value="Genomic_DNA"/>
</dbReference>
<protein>
    <submittedName>
        <fullName evidence="1">Uncharacterized protein</fullName>
    </submittedName>
</protein>
<sequence>MAKDIELKSDYDEAFEIKRTAWERQLKQGMLDLDFYFRAQHTEKEAKQAELQERELYTLDKIGRQVNLLHGYEIRNRHLLKIAPQGKTDDQEDKACSQHSSVIMNLMTMSGGYDVLSEAFKWGSLIQGSNLIEIWRDRNGDLQFSRLGWNQFLLNPGLTRTDLSDCQDIAIGRWIDPDRIKFLLPANSDNIETIQPLTNVSRWDFLQDPVLQNRAKRMLMEEWWRRDTETVPSVISRVNIPGFSIGQEKTISEFATEFYGGDEKFAKSEIARLKRTDGLPAFSRNSKAIDKMKLTVFVNNRMVFDGLNPLRMRDYNLIWLHGDWCAECPRDDIKLQSWSRKLRDPQRALNRRTNQIYDIIESQLHALRVVRSDLLLNPEAAHEAGQGVVLHIDPNKDNGAPLKEIFNQFPASDVPQSLFQALEMTDRAETETGGLNQEIFGVDDSDADVPMILARHRTGQALTGQAGLFQGFRNSKRQIGRKLVKLVQLNYSPQKVAEIINEFPVEGFYEDNLTRFDCSPVEGLLT</sequence>
<reference evidence="1" key="1">
    <citation type="journal article" date="2015" name="Nature">
        <title>Complex archaea that bridge the gap between prokaryotes and eukaryotes.</title>
        <authorList>
            <person name="Spang A."/>
            <person name="Saw J.H."/>
            <person name="Jorgensen S.L."/>
            <person name="Zaremba-Niedzwiedzka K."/>
            <person name="Martijn J."/>
            <person name="Lind A.E."/>
            <person name="van Eijk R."/>
            <person name="Schleper C."/>
            <person name="Guy L."/>
            <person name="Ettema T.J."/>
        </authorList>
    </citation>
    <scope>NUCLEOTIDE SEQUENCE</scope>
</reference>
<accession>A0A0F9RPQ4</accession>
<dbReference type="InterPro" id="IPR032427">
    <property type="entry name" value="P22_portal"/>
</dbReference>